<keyword evidence="3" id="KW-1185">Reference proteome</keyword>
<evidence type="ECO:0008006" key="4">
    <source>
        <dbReference type="Google" id="ProtNLM"/>
    </source>
</evidence>
<sequence length="121" mass="14112">MKYFLKLTFFCVVVVVMFSCSTSKATVDKALLSGEWITITPENSPNVTIESDNSLFMLMSAEEEGTIDTLRFNFVLKKRKLTLFMDQKEVSTSEIKKLTRDSLVYRRERDNEVFSYKRRAK</sequence>
<dbReference type="RefSeq" id="WP_144264165.1">
    <property type="nucleotide sequence ID" value="NZ_AP017422.1"/>
</dbReference>
<protein>
    <recommendedName>
        <fullName evidence="4">Lipocalin-like domain-containing protein</fullName>
    </recommendedName>
</protein>
<dbReference type="EMBL" id="FTOR01000012">
    <property type="protein sequence ID" value="SIT33351.1"/>
    <property type="molecule type" value="Genomic_DNA"/>
</dbReference>
<keyword evidence="1" id="KW-0732">Signal</keyword>
<gene>
    <name evidence="2" type="ORF">SAMN05421788_112127</name>
</gene>
<dbReference type="KEGG" id="fln:FLA_4354"/>
<feature type="chain" id="PRO_5030023139" description="Lipocalin-like domain-containing protein" evidence="1">
    <location>
        <begin position="26"/>
        <end position="121"/>
    </location>
</feature>
<proteinExistence type="predicted"/>
<evidence type="ECO:0000313" key="2">
    <source>
        <dbReference type="EMBL" id="SIT33351.1"/>
    </source>
</evidence>
<evidence type="ECO:0000256" key="1">
    <source>
        <dbReference type="SAM" id="SignalP"/>
    </source>
</evidence>
<organism evidence="2 3">
    <name type="scientific">Filimonas lacunae</name>
    <dbReference type="NCBI Taxonomy" id="477680"/>
    <lineage>
        <taxon>Bacteria</taxon>
        <taxon>Pseudomonadati</taxon>
        <taxon>Bacteroidota</taxon>
        <taxon>Chitinophagia</taxon>
        <taxon>Chitinophagales</taxon>
        <taxon>Chitinophagaceae</taxon>
        <taxon>Filimonas</taxon>
    </lineage>
</organism>
<evidence type="ECO:0000313" key="3">
    <source>
        <dbReference type="Proteomes" id="UP000186917"/>
    </source>
</evidence>
<feature type="signal peptide" evidence="1">
    <location>
        <begin position="1"/>
        <end position="25"/>
    </location>
</feature>
<name>A0A173MLP6_9BACT</name>
<reference evidence="3" key="1">
    <citation type="submission" date="2017-01" db="EMBL/GenBank/DDBJ databases">
        <authorList>
            <person name="Varghese N."/>
            <person name="Submissions S."/>
        </authorList>
    </citation>
    <scope>NUCLEOTIDE SEQUENCE [LARGE SCALE GENOMIC DNA]</scope>
    <source>
        <strain evidence="3">DSM 21054</strain>
    </source>
</reference>
<accession>A0A173MLP6</accession>
<dbReference type="Proteomes" id="UP000186917">
    <property type="component" value="Unassembled WGS sequence"/>
</dbReference>
<dbReference type="OrthoDB" id="676811at2"/>
<dbReference type="PROSITE" id="PS51257">
    <property type="entry name" value="PROKAR_LIPOPROTEIN"/>
    <property type="match status" value="1"/>
</dbReference>
<dbReference type="STRING" id="477680.SAMN05421788_112127"/>
<dbReference type="AlphaFoldDB" id="A0A173MLP6"/>